<reference evidence="1 2" key="1">
    <citation type="submission" date="2020-08" db="EMBL/GenBank/DDBJ databases">
        <title>The Agave Microbiome: Exploring the role of microbial communities in plant adaptations to desert environments.</title>
        <authorList>
            <person name="Partida-Martinez L.P."/>
        </authorList>
    </citation>
    <scope>NUCLEOTIDE SEQUENCE [LARGE SCALE GENOMIC DNA]</scope>
    <source>
        <strain evidence="1 2">AT3.9</strain>
    </source>
</reference>
<accession>A0A7W4YU28</accession>
<name>A0A7W4YU28_9HYPH</name>
<proteinExistence type="predicted"/>
<organism evidence="1 2">
    <name type="scientific">Microvirga lupini</name>
    <dbReference type="NCBI Taxonomy" id="420324"/>
    <lineage>
        <taxon>Bacteria</taxon>
        <taxon>Pseudomonadati</taxon>
        <taxon>Pseudomonadota</taxon>
        <taxon>Alphaproteobacteria</taxon>
        <taxon>Hyphomicrobiales</taxon>
        <taxon>Methylobacteriaceae</taxon>
        <taxon>Microvirga</taxon>
    </lineage>
</organism>
<dbReference type="RefSeq" id="WP_183445887.1">
    <property type="nucleotide sequence ID" value="NZ_JACHWB010000001.1"/>
</dbReference>
<dbReference type="Proteomes" id="UP000532010">
    <property type="component" value="Unassembled WGS sequence"/>
</dbReference>
<dbReference type="EMBL" id="JACHWB010000001">
    <property type="protein sequence ID" value="MBB3016985.1"/>
    <property type="molecule type" value="Genomic_DNA"/>
</dbReference>
<keyword evidence="2" id="KW-1185">Reference proteome</keyword>
<gene>
    <name evidence="1" type="ORF">FHR70_000025</name>
</gene>
<dbReference type="AlphaFoldDB" id="A0A7W4YU28"/>
<sequence length="65" mass="7338">MIAHVFKVGEVVRPHPSCRALPHDIFRILRLLPTTAGGVPLYCIKSETEMIERVVEQNDIEAALR</sequence>
<evidence type="ECO:0000313" key="2">
    <source>
        <dbReference type="Proteomes" id="UP000532010"/>
    </source>
</evidence>
<comment type="caution">
    <text evidence="1">The sequence shown here is derived from an EMBL/GenBank/DDBJ whole genome shotgun (WGS) entry which is preliminary data.</text>
</comment>
<protein>
    <submittedName>
        <fullName evidence="1">Uncharacterized protein</fullName>
    </submittedName>
</protein>
<evidence type="ECO:0000313" key="1">
    <source>
        <dbReference type="EMBL" id="MBB3016985.1"/>
    </source>
</evidence>